<dbReference type="GO" id="GO:0008168">
    <property type="term" value="F:methyltransferase activity"/>
    <property type="evidence" value="ECO:0007669"/>
    <property type="project" value="UniProtKB-KW"/>
</dbReference>
<sequence>MDPEEYRKLARVEANMWWFVALRRLLLGELSLGTLPIGSRVLDAGCGTGGMLAAIRRALPGGLAIGLDLDVLAAELARNATGAAVVRGSIASMPFATGSLQAIVSADVLCHADVDVDRTLSEFRRCLAAGGLLALNLPAYPWLLSTHDRAVSNTRRFTYCGLKRSLEQAGFCVEAGGYWNSLLFPLMVMHRLASAIFGSGSSDVRQFSAWQNRLFTAILGFESRLRAVGIRMPFGGSLCMRCRKPA</sequence>
<evidence type="ECO:0000313" key="3">
    <source>
        <dbReference type="Proteomes" id="UP001230156"/>
    </source>
</evidence>
<dbReference type="Gene3D" id="3.40.50.150">
    <property type="entry name" value="Vaccinia Virus protein VP39"/>
    <property type="match status" value="1"/>
</dbReference>
<dbReference type="InterPro" id="IPR013216">
    <property type="entry name" value="Methyltransf_11"/>
</dbReference>
<dbReference type="EC" id="2.1.-.-" evidence="2"/>
<dbReference type="SUPFAM" id="SSF53335">
    <property type="entry name" value="S-adenosyl-L-methionine-dependent methyltransferases"/>
    <property type="match status" value="1"/>
</dbReference>
<dbReference type="GO" id="GO:0032259">
    <property type="term" value="P:methylation"/>
    <property type="evidence" value="ECO:0007669"/>
    <property type="project" value="UniProtKB-KW"/>
</dbReference>
<reference evidence="3" key="1">
    <citation type="submission" date="2023-08" db="EMBL/GenBank/DDBJ databases">
        <title>Rhodospirillaceae gen. nov., a novel taxon isolated from the Yangtze River Yuezi River estuary sludge.</title>
        <authorList>
            <person name="Ruan L."/>
        </authorList>
    </citation>
    <scope>NUCLEOTIDE SEQUENCE [LARGE SCALE GENOMIC DNA]</scope>
    <source>
        <strain evidence="3">R-7</strain>
    </source>
</reference>
<dbReference type="Pfam" id="PF08241">
    <property type="entry name" value="Methyltransf_11"/>
    <property type="match status" value="1"/>
</dbReference>
<dbReference type="InterPro" id="IPR029063">
    <property type="entry name" value="SAM-dependent_MTases_sf"/>
</dbReference>
<organism evidence="2 3">
    <name type="scientific">Dongia sedimenti</name>
    <dbReference type="NCBI Taxonomy" id="3064282"/>
    <lineage>
        <taxon>Bacteria</taxon>
        <taxon>Pseudomonadati</taxon>
        <taxon>Pseudomonadota</taxon>
        <taxon>Alphaproteobacteria</taxon>
        <taxon>Rhodospirillales</taxon>
        <taxon>Dongiaceae</taxon>
        <taxon>Dongia</taxon>
    </lineage>
</organism>
<dbReference type="Proteomes" id="UP001230156">
    <property type="component" value="Unassembled WGS sequence"/>
</dbReference>
<dbReference type="CDD" id="cd02440">
    <property type="entry name" value="AdoMet_MTases"/>
    <property type="match status" value="1"/>
</dbReference>
<dbReference type="EMBL" id="JAUYVI010000002">
    <property type="protein sequence ID" value="MDQ7246936.1"/>
    <property type="molecule type" value="Genomic_DNA"/>
</dbReference>
<evidence type="ECO:0000259" key="1">
    <source>
        <dbReference type="Pfam" id="PF08241"/>
    </source>
</evidence>
<keyword evidence="3" id="KW-1185">Reference proteome</keyword>
<keyword evidence="2" id="KW-0489">Methyltransferase</keyword>
<keyword evidence="2" id="KW-0808">Transferase</keyword>
<accession>A0ABU0YGT8</accession>
<feature type="domain" description="Methyltransferase type 11" evidence="1">
    <location>
        <begin position="42"/>
        <end position="134"/>
    </location>
</feature>
<name>A0ABU0YGT8_9PROT</name>
<comment type="caution">
    <text evidence="2">The sequence shown here is derived from an EMBL/GenBank/DDBJ whole genome shotgun (WGS) entry which is preliminary data.</text>
</comment>
<protein>
    <submittedName>
        <fullName evidence="2">Class I SAM-dependent methyltransferase</fullName>
        <ecNumber evidence="2">2.1.-.-</ecNumber>
    </submittedName>
</protein>
<gene>
    <name evidence="2" type="ORF">Q8A70_04640</name>
</gene>
<evidence type="ECO:0000313" key="2">
    <source>
        <dbReference type="EMBL" id="MDQ7246936.1"/>
    </source>
</evidence>
<dbReference type="RefSeq" id="WP_379954352.1">
    <property type="nucleotide sequence ID" value="NZ_JAUYVI010000002.1"/>
</dbReference>
<proteinExistence type="predicted"/>